<protein>
    <submittedName>
        <fullName evidence="6">LysR family transcriptional regulator</fullName>
    </submittedName>
</protein>
<comment type="caution">
    <text evidence="6">The sequence shown here is derived from an EMBL/GenBank/DDBJ whole genome shotgun (WGS) entry which is preliminary data.</text>
</comment>
<comment type="similarity">
    <text evidence="1">Belongs to the LysR transcriptional regulatory family.</text>
</comment>
<dbReference type="GO" id="GO:0000976">
    <property type="term" value="F:transcription cis-regulatory region binding"/>
    <property type="evidence" value="ECO:0007669"/>
    <property type="project" value="TreeGrafter"/>
</dbReference>
<evidence type="ECO:0000259" key="5">
    <source>
        <dbReference type="PROSITE" id="PS50931"/>
    </source>
</evidence>
<dbReference type="Pfam" id="PF00126">
    <property type="entry name" value="HTH_1"/>
    <property type="match status" value="1"/>
</dbReference>
<reference evidence="6" key="1">
    <citation type="submission" date="2020-10" db="EMBL/GenBank/DDBJ databases">
        <authorList>
            <person name="Gilroy R."/>
        </authorList>
    </citation>
    <scope>NUCLEOTIDE SEQUENCE</scope>
    <source>
        <strain evidence="6">CHK178-757</strain>
    </source>
</reference>
<dbReference type="PANTHER" id="PTHR30126:SF64">
    <property type="entry name" value="HTH-TYPE TRANSCRIPTIONAL REGULATOR CITR"/>
    <property type="match status" value="1"/>
</dbReference>
<dbReference type="SUPFAM" id="SSF46785">
    <property type="entry name" value="Winged helix' DNA-binding domain"/>
    <property type="match status" value="1"/>
</dbReference>
<evidence type="ECO:0000313" key="6">
    <source>
        <dbReference type="EMBL" id="HIS48134.1"/>
    </source>
</evidence>
<keyword evidence="3" id="KW-0238">DNA-binding</keyword>
<evidence type="ECO:0000313" key="7">
    <source>
        <dbReference type="Proteomes" id="UP000823927"/>
    </source>
</evidence>
<dbReference type="AlphaFoldDB" id="A0A9D1JRU3"/>
<name>A0A9D1JRU3_9FIRM</name>
<reference evidence="6" key="2">
    <citation type="journal article" date="2021" name="PeerJ">
        <title>Extensive microbial diversity within the chicken gut microbiome revealed by metagenomics and culture.</title>
        <authorList>
            <person name="Gilroy R."/>
            <person name="Ravi A."/>
            <person name="Getino M."/>
            <person name="Pursley I."/>
            <person name="Horton D.L."/>
            <person name="Alikhan N.F."/>
            <person name="Baker D."/>
            <person name="Gharbi K."/>
            <person name="Hall N."/>
            <person name="Watson M."/>
            <person name="Adriaenssens E.M."/>
            <person name="Foster-Nyarko E."/>
            <person name="Jarju S."/>
            <person name="Secka A."/>
            <person name="Antonio M."/>
            <person name="Oren A."/>
            <person name="Chaudhuri R.R."/>
            <person name="La Ragione R."/>
            <person name="Hildebrand F."/>
            <person name="Pallen M.J."/>
        </authorList>
    </citation>
    <scope>NUCLEOTIDE SEQUENCE</scope>
    <source>
        <strain evidence="6">CHK178-757</strain>
    </source>
</reference>
<dbReference type="PRINTS" id="PR00039">
    <property type="entry name" value="HTHLYSR"/>
</dbReference>
<keyword evidence="2" id="KW-0805">Transcription regulation</keyword>
<dbReference type="Gene3D" id="1.10.10.10">
    <property type="entry name" value="Winged helix-like DNA-binding domain superfamily/Winged helix DNA-binding domain"/>
    <property type="match status" value="1"/>
</dbReference>
<organism evidence="6 7">
    <name type="scientific">Candidatus Scybalocola faecigallinarum</name>
    <dbReference type="NCBI Taxonomy" id="2840941"/>
    <lineage>
        <taxon>Bacteria</taxon>
        <taxon>Bacillati</taxon>
        <taxon>Bacillota</taxon>
        <taxon>Clostridia</taxon>
        <taxon>Lachnospirales</taxon>
        <taxon>Lachnospiraceae</taxon>
        <taxon>Lachnospiraceae incertae sedis</taxon>
        <taxon>Candidatus Scybalocola (ex Gilroy et al. 2021)</taxon>
    </lineage>
</organism>
<evidence type="ECO:0000256" key="2">
    <source>
        <dbReference type="ARBA" id="ARBA00023015"/>
    </source>
</evidence>
<dbReference type="EMBL" id="DVIT01000044">
    <property type="protein sequence ID" value="HIS48134.1"/>
    <property type="molecule type" value="Genomic_DNA"/>
</dbReference>
<dbReference type="CDD" id="cd05466">
    <property type="entry name" value="PBP2_LTTR_substrate"/>
    <property type="match status" value="1"/>
</dbReference>
<dbReference type="InterPro" id="IPR036390">
    <property type="entry name" value="WH_DNA-bd_sf"/>
</dbReference>
<dbReference type="InterPro" id="IPR005119">
    <property type="entry name" value="LysR_subst-bd"/>
</dbReference>
<dbReference type="PANTHER" id="PTHR30126">
    <property type="entry name" value="HTH-TYPE TRANSCRIPTIONAL REGULATOR"/>
    <property type="match status" value="1"/>
</dbReference>
<dbReference type="FunFam" id="1.10.10.10:FF:000001">
    <property type="entry name" value="LysR family transcriptional regulator"/>
    <property type="match status" value="1"/>
</dbReference>
<evidence type="ECO:0000256" key="3">
    <source>
        <dbReference type="ARBA" id="ARBA00023125"/>
    </source>
</evidence>
<dbReference type="PROSITE" id="PS50931">
    <property type="entry name" value="HTH_LYSR"/>
    <property type="match status" value="1"/>
</dbReference>
<dbReference type="InterPro" id="IPR000847">
    <property type="entry name" value="LysR_HTH_N"/>
</dbReference>
<evidence type="ECO:0000256" key="1">
    <source>
        <dbReference type="ARBA" id="ARBA00009437"/>
    </source>
</evidence>
<dbReference type="Gene3D" id="3.40.190.290">
    <property type="match status" value="1"/>
</dbReference>
<sequence>MSANFEYYKIFYYVAKYQNLTQAADALMSSQPAITRSIKNLENELGCRLFVRSSHGVSLTKEGELLYKHVTPACELLFKGEEDLNTVLGLKEGQLYIGATETALHCYLLDKLEKFHHLYPGVHIKISNQTTPTTFHDFKSGKIDLALVTTPCNYTEPFRLTPVKTFNDVLVGNRDYAHMARQTWHLAELSKYPLVSLSRDTMSYQFIQKLYAAYQVPLRLDIELASAHLILPVIRHGLGIGFIPEEMAQPALDSGELVKINLYERIPPRQICYVRDASRSMNAATRKLLELMPGEPELKF</sequence>
<accession>A0A9D1JRU3</accession>
<keyword evidence="4" id="KW-0804">Transcription</keyword>
<feature type="domain" description="HTH lysR-type" evidence="5">
    <location>
        <begin position="9"/>
        <end position="60"/>
    </location>
</feature>
<proteinExistence type="inferred from homology"/>
<dbReference type="InterPro" id="IPR036388">
    <property type="entry name" value="WH-like_DNA-bd_sf"/>
</dbReference>
<gene>
    <name evidence="6" type="ORF">IAB46_11405</name>
</gene>
<dbReference type="GO" id="GO:0003700">
    <property type="term" value="F:DNA-binding transcription factor activity"/>
    <property type="evidence" value="ECO:0007669"/>
    <property type="project" value="InterPro"/>
</dbReference>
<evidence type="ECO:0000256" key="4">
    <source>
        <dbReference type="ARBA" id="ARBA00023163"/>
    </source>
</evidence>
<dbReference type="Proteomes" id="UP000823927">
    <property type="component" value="Unassembled WGS sequence"/>
</dbReference>
<dbReference type="SUPFAM" id="SSF53850">
    <property type="entry name" value="Periplasmic binding protein-like II"/>
    <property type="match status" value="1"/>
</dbReference>
<dbReference type="Pfam" id="PF03466">
    <property type="entry name" value="LysR_substrate"/>
    <property type="match status" value="1"/>
</dbReference>